<accession>A0A174RPR8</accession>
<dbReference type="Proteomes" id="UP000095788">
    <property type="component" value="Unassembled WGS sequence"/>
</dbReference>
<dbReference type="AlphaFoldDB" id="A0A174RPR8"/>
<feature type="region of interest" description="Disordered" evidence="1">
    <location>
        <begin position="1"/>
        <end position="30"/>
    </location>
</feature>
<reference evidence="2 3" key="1">
    <citation type="submission" date="2015-09" db="EMBL/GenBank/DDBJ databases">
        <authorList>
            <consortium name="Pathogen Informatics"/>
        </authorList>
    </citation>
    <scope>NUCLEOTIDE SEQUENCE [LARGE SCALE GENOMIC DNA]</scope>
    <source>
        <strain evidence="2 3">2789STDY5834942</strain>
    </source>
</reference>
<sequence>MLINEVDAIPQRNRHNLSDSKKGRGSAQTDAATRLYTLNAFRGRHAQYTQQNKENRRGNRKRRKGRGNERGKIENGFQLHLCMPMLPLEWMGMHNDNAIHHMRVGKQRNSSQIGNEQQREDILHYILQLRQDFPIKQMCEDSSIYNKRQPGLYIYLYLQSQIPTSCYSRKKTIEHFH</sequence>
<name>A0A174RPR8_BACUN</name>
<evidence type="ECO:0000256" key="1">
    <source>
        <dbReference type="SAM" id="MobiDB-lite"/>
    </source>
</evidence>
<feature type="region of interest" description="Disordered" evidence="1">
    <location>
        <begin position="42"/>
        <end position="71"/>
    </location>
</feature>
<evidence type="ECO:0000313" key="3">
    <source>
        <dbReference type="Proteomes" id="UP000095788"/>
    </source>
</evidence>
<organism evidence="2 3">
    <name type="scientific">Bacteroides uniformis</name>
    <dbReference type="NCBI Taxonomy" id="820"/>
    <lineage>
        <taxon>Bacteria</taxon>
        <taxon>Pseudomonadati</taxon>
        <taxon>Bacteroidota</taxon>
        <taxon>Bacteroidia</taxon>
        <taxon>Bacteroidales</taxon>
        <taxon>Bacteroidaceae</taxon>
        <taxon>Bacteroides</taxon>
    </lineage>
</organism>
<dbReference type="EMBL" id="CZBF01000003">
    <property type="protein sequence ID" value="CUP85308.1"/>
    <property type="molecule type" value="Genomic_DNA"/>
</dbReference>
<evidence type="ECO:0000313" key="2">
    <source>
        <dbReference type="EMBL" id="CUP85308.1"/>
    </source>
</evidence>
<proteinExistence type="predicted"/>
<protein>
    <submittedName>
        <fullName evidence="2">Uncharacterized protein</fullName>
    </submittedName>
</protein>
<gene>
    <name evidence="2" type="ORF">ERS852554_01996</name>
</gene>